<dbReference type="InterPro" id="IPR036890">
    <property type="entry name" value="HATPase_C_sf"/>
</dbReference>
<evidence type="ECO:0000313" key="2">
    <source>
        <dbReference type="EMBL" id="MET3683724.1"/>
    </source>
</evidence>
<dbReference type="InterPro" id="IPR003594">
    <property type="entry name" value="HATPase_dom"/>
</dbReference>
<sequence length="70" mass="8368">MFRVRDEGQGFDVDKRLNELYEVSKLPIEEQFDHGRGLLLIDQIMDDIAFSRTGNELLMRKWQSHETDRE</sequence>
<gene>
    <name evidence="2" type="ORF">ABID56_001833</name>
</gene>
<name>A0ABV2KWI4_9BACI</name>
<keyword evidence="3" id="KW-1185">Reference proteome</keyword>
<protein>
    <submittedName>
        <fullName evidence="2">Anti-sigma regulatory factor (Ser/Thr protein kinase)</fullName>
    </submittedName>
</protein>
<dbReference type="CDD" id="cd16936">
    <property type="entry name" value="HATPase_RsbW-like"/>
    <property type="match status" value="1"/>
</dbReference>
<dbReference type="Pfam" id="PF13581">
    <property type="entry name" value="HATPase_c_2"/>
    <property type="match status" value="1"/>
</dbReference>
<proteinExistence type="predicted"/>
<evidence type="ECO:0000313" key="3">
    <source>
        <dbReference type="Proteomes" id="UP001549167"/>
    </source>
</evidence>
<feature type="domain" description="Histidine kinase/HSP90-like ATPase" evidence="1">
    <location>
        <begin position="2"/>
        <end position="61"/>
    </location>
</feature>
<dbReference type="Gene3D" id="3.30.565.10">
    <property type="entry name" value="Histidine kinase-like ATPase, C-terminal domain"/>
    <property type="match status" value="1"/>
</dbReference>
<dbReference type="Proteomes" id="UP001549167">
    <property type="component" value="Unassembled WGS sequence"/>
</dbReference>
<accession>A0ABV2KWI4</accession>
<dbReference type="EMBL" id="JBEPMX010000008">
    <property type="protein sequence ID" value="MET3683724.1"/>
    <property type="molecule type" value="Genomic_DNA"/>
</dbReference>
<organism evidence="2 3">
    <name type="scientific">Alkalibacillus flavidus</name>
    <dbReference type="NCBI Taxonomy" id="546021"/>
    <lineage>
        <taxon>Bacteria</taxon>
        <taxon>Bacillati</taxon>
        <taxon>Bacillota</taxon>
        <taxon>Bacilli</taxon>
        <taxon>Bacillales</taxon>
        <taxon>Bacillaceae</taxon>
        <taxon>Alkalibacillus</taxon>
    </lineage>
</organism>
<comment type="caution">
    <text evidence="2">The sequence shown here is derived from an EMBL/GenBank/DDBJ whole genome shotgun (WGS) entry which is preliminary data.</text>
</comment>
<reference evidence="2 3" key="1">
    <citation type="submission" date="2024-06" db="EMBL/GenBank/DDBJ databases">
        <title>Genomic Encyclopedia of Type Strains, Phase IV (KMG-IV): sequencing the most valuable type-strain genomes for metagenomic binning, comparative biology and taxonomic classification.</title>
        <authorList>
            <person name="Goeker M."/>
        </authorList>
    </citation>
    <scope>NUCLEOTIDE SEQUENCE [LARGE SCALE GENOMIC DNA]</scope>
    <source>
        <strain evidence="2 3">DSM 23520</strain>
    </source>
</reference>
<evidence type="ECO:0000259" key="1">
    <source>
        <dbReference type="Pfam" id="PF13581"/>
    </source>
</evidence>